<dbReference type="EMBL" id="ABJB010059355">
    <property type="status" value="NOT_ANNOTATED_CDS"/>
    <property type="molecule type" value="Genomic_DNA"/>
</dbReference>
<evidence type="ECO:0000256" key="3">
    <source>
        <dbReference type="ARBA" id="ARBA00022692"/>
    </source>
</evidence>
<dbReference type="EC" id="3.6.3.30" evidence="12"/>
<dbReference type="InterPro" id="IPR056264">
    <property type="entry name" value="R2_ABCA1-4-like"/>
</dbReference>
<dbReference type="FunFam" id="3.40.50.300:FF:000327">
    <property type="entry name" value="ATP-binding cassette sub-family A member 3"/>
    <property type="match status" value="1"/>
</dbReference>
<reference evidence="12 14" key="1">
    <citation type="submission" date="2008-03" db="EMBL/GenBank/DDBJ databases">
        <title>Annotation of Ixodes scapularis.</title>
        <authorList>
            <consortium name="Ixodes scapularis Genome Project Consortium"/>
            <person name="Caler E."/>
            <person name="Hannick L.I."/>
            <person name="Bidwell S."/>
            <person name="Joardar V."/>
            <person name="Thiagarajan M."/>
            <person name="Amedeo P."/>
            <person name="Galinsky K.J."/>
            <person name="Schobel S."/>
            <person name="Inman J."/>
            <person name="Hostetler J."/>
            <person name="Miller J."/>
            <person name="Hammond M."/>
            <person name="Megy K."/>
            <person name="Lawson D."/>
            <person name="Kodira C."/>
            <person name="Sutton G."/>
            <person name="Meyer J."/>
            <person name="Hill C.A."/>
            <person name="Birren B."/>
            <person name="Nene V."/>
            <person name="Collins F."/>
            <person name="Alarcon-Chaidez F."/>
            <person name="Wikel S."/>
            <person name="Strausberg R."/>
        </authorList>
    </citation>
    <scope>NUCLEOTIDE SEQUENCE [LARGE SCALE GENOMIC DNA]</scope>
    <source>
        <strain evidence="14">Wikel</strain>
        <strain evidence="12">Wikel colony</strain>
    </source>
</reference>
<keyword evidence="12" id="KW-0378">Hydrolase</keyword>
<organism>
    <name type="scientific">Ixodes scapularis</name>
    <name type="common">Black-legged tick</name>
    <name type="synonym">Deer tick</name>
    <dbReference type="NCBI Taxonomy" id="6945"/>
    <lineage>
        <taxon>Eukaryota</taxon>
        <taxon>Metazoa</taxon>
        <taxon>Ecdysozoa</taxon>
        <taxon>Arthropoda</taxon>
        <taxon>Chelicerata</taxon>
        <taxon>Arachnida</taxon>
        <taxon>Acari</taxon>
        <taxon>Parasitiformes</taxon>
        <taxon>Ixodida</taxon>
        <taxon>Ixodoidea</taxon>
        <taxon>Ixodidae</taxon>
        <taxon>Ixodinae</taxon>
        <taxon>Ixodes</taxon>
    </lineage>
</organism>
<dbReference type="Pfam" id="PF00005">
    <property type="entry name" value="ABC_tran"/>
    <property type="match status" value="2"/>
</dbReference>
<dbReference type="VEuPathDB" id="VectorBase:ISCW016982"/>
<evidence type="ECO:0000256" key="10">
    <source>
        <dbReference type="SAM" id="Phobius"/>
    </source>
</evidence>
<keyword evidence="4" id="KW-0677">Repeat</keyword>
<dbReference type="InterPro" id="IPR026082">
    <property type="entry name" value="ABCA"/>
</dbReference>
<keyword evidence="7 10" id="KW-1133">Transmembrane helix</keyword>
<evidence type="ECO:0000313" key="14">
    <source>
        <dbReference type="Proteomes" id="UP000001555"/>
    </source>
</evidence>
<dbReference type="VEuPathDB" id="VectorBase:ISCP_007562"/>
<evidence type="ECO:0000259" key="11">
    <source>
        <dbReference type="PROSITE" id="PS50893"/>
    </source>
</evidence>
<feature type="transmembrane region" description="Helical" evidence="10">
    <location>
        <begin position="374"/>
        <end position="394"/>
    </location>
</feature>
<dbReference type="Pfam" id="PF12698">
    <property type="entry name" value="ABC2_membrane_3"/>
    <property type="match status" value="2"/>
</dbReference>
<dbReference type="Proteomes" id="UP000001555">
    <property type="component" value="Unassembled WGS sequence"/>
</dbReference>
<gene>
    <name evidence="12" type="ORF">IscW_ISCW016982</name>
</gene>
<reference evidence="13" key="2">
    <citation type="submission" date="2020-05" db="UniProtKB">
        <authorList>
            <consortium name="EnsemblMetazoa"/>
        </authorList>
    </citation>
    <scope>IDENTIFICATION</scope>
    <source>
        <strain evidence="13">wikel</strain>
    </source>
</reference>
<dbReference type="GO" id="GO:0042626">
    <property type="term" value="F:ATPase-coupled transmembrane transporter activity"/>
    <property type="evidence" value="ECO:0000318"/>
    <property type="project" value="GO_Central"/>
</dbReference>
<keyword evidence="14" id="KW-1185">Reference proteome</keyword>
<dbReference type="GO" id="GO:0016020">
    <property type="term" value="C:membrane"/>
    <property type="evidence" value="ECO:0007669"/>
    <property type="project" value="UniProtKB-SubCell"/>
</dbReference>
<dbReference type="SUPFAM" id="SSF52540">
    <property type="entry name" value="P-loop containing nucleoside triphosphate hydrolases"/>
    <property type="match status" value="2"/>
</dbReference>
<dbReference type="InterPro" id="IPR003593">
    <property type="entry name" value="AAA+_ATPase"/>
</dbReference>
<feature type="transmembrane region" description="Helical" evidence="10">
    <location>
        <begin position="1140"/>
        <end position="1165"/>
    </location>
</feature>
<dbReference type="CDD" id="cd03263">
    <property type="entry name" value="ABC_subfamily_A"/>
    <property type="match status" value="2"/>
</dbReference>
<feature type="transmembrane region" description="Helical" evidence="10">
    <location>
        <begin position="301"/>
        <end position="324"/>
    </location>
</feature>
<accession>B7PC28</accession>
<keyword evidence="8 10" id="KW-0472">Membrane</keyword>
<evidence type="ECO:0000256" key="7">
    <source>
        <dbReference type="ARBA" id="ARBA00022989"/>
    </source>
</evidence>
<dbReference type="FunCoup" id="B7PC28">
    <property type="interactions" value="264"/>
</dbReference>
<dbReference type="InParanoid" id="B7PC28"/>
<protein>
    <submittedName>
        <fullName evidence="12 13">ABC transporter, putative</fullName>
        <ecNumber evidence="12">3.6.3.30</ecNumber>
        <ecNumber evidence="12">3.6.3.40</ecNumber>
    </submittedName>
</protein>
<dbReference type="HOGENOM" id="CLU_000604_19_1_1"/>
<evidence type="ECO:0000313" key="13">
    <source>
        <dbReference type="EnsemblMetazoa" id="ISCW016982-PA"/>
    </source>
</evidence>
<dbReference type="EMBL" id="ABJB011028607">
    <property type="status" value="NOT_ANNOTATED_CDS"/>
    <property type="molecule type" value="Genomic_DNA"/>
</dbReference>
<evidence type="ECO:0000256" key="8">
    <source>
        <dbReference type="ARBA" id="ARBA00023136"/>
    </source>
</evidence>
<feature type="transmembrane region" description="Helical" evidence="10">
    <location>
        <begin position="344"/>
        <end position="367"/>
    </location>
</feature>
<sequence length="1700" mass="189801">MDVVPPQLSLLIWKCYVTSIKRRKLTFALEVLVPGLLALTLVYARLHVTFETVHNVTLFEHLSINRLPLRYRLPPPSASKWILYYAPNTELVNRLLDNVANDAVPQLEARGFETEEAMVAHYTAEMAHRDSVLGGIVFPDFENNATQMFVDRVRFKVRLKAAPRMKLSNSEPLQSWSTDSNFPVLQVFSPRHPKNKDDGSPGYFAEGFLYLQQEVFQEVLVHMVNQGNFNVSMPVPTTVLLQRFPLPPYTTDPFFFIIQYFLPIIVLLCFTSPSLSVIRHVSTEKESGMRDFLQMMGINPWLNYIAWFFVTLMAMTVSSGVLVFTTMTPLTGNGPVIRNSNPLVILLLFVVYSTSTINFAFLVGSLFNSANTSVAGLFTAYTASFFPFLLFFSMNNTHTTTATILACLLCNTALPLGVTMTAVLEAGNEGAQWNNIALNPNPGLGLSLFSIINMLIFDTVLYAVLVWYIEGSHMNRLVDRQPWTLEKRTSRYQLDPQRQVSSHSKPGQPETRPKDATSVCFEEFSLKAIPGVELVNLTKVYNKVPVVNNVSFKAFRGQITALLGHNGAGKTTTIRMITGQLASTKGLVLIGGHNVKTQSQAAHEDMGICPQTDIHFKDMTVYEHLLFFSELKRVPSSEIEQQLCKLLSLLKMSQKRAVLARHLSGGYRRKLSIGIALVGNSKVVILDEPTAGMDPAARREIWDLLILEKANRTILLTTHAMEEADAIGDRIAIMANGVIQCCGTSFFLKKNLGAGYHMVIVKNPVCNVRTLLEVVAAFAPSAEMESNVGTELSLRISRFDQPFFKHLFSHLEDNKEKLGISSFGVSVTTLEEVFLRRSKRGCVHRKHVSIHIPLEIRHRRTLVRLTKSDSQLIGILNSFMPSSGSSDESGEKSPTNTGFRLFVQQTWALLTMNMLNSVRNVQLTASQLLVPLAVLSFTLTWIDLLPKVYIPSARLLDINRIHWSTVPYSFRGNKSRSLIEAFKNQLDSYRVMALPVEDNMNGYLLDQTLGDSSDFMLNTLIAMDSMDEATAGRVVHLFFNNQMFHTPAIALMAYQRALLHETLANSSVKLEIINHPFPRVVEEKANKLLTMHRESFQIGHQAVFGTSFLVSSFAIFLVIDHVSGSRHLQRISGLNMAAYWIANLTWSMFIYLLSTAIVIATLIFSGVPGFADGKEQVVIFLVFFYYGCSALPLVAAASFIFHSHSSACVRIGTVNFAIGLSSLVLVALLEWQNEKHFMDLATSIDSVVTALAPMYGLGRAISTLYRNTHFNLVCNDALVEFSSDYCQGLECINWQPDIFDWGSLHISWAILSFGVHAILGTLVLWMFEKNASYFVERLSISRIQTTLHSDQLETEVLEDDNVAEERCRIITTPIEELSAKDILVMRELCRSYGNTKAVNDLSLGIRRGECFGLLGINGAGKTTTFKMLTGTIKVTAGDAFVDGYSVVHKPREVSKRIGYCPQHDALPEFLTGREVLTLYARIRGIPESHIPLVCTALAKLFYFHMHLDKTLRTYSGGNKRKVSTAVAFVGSPYLVILDEPSTGMDPVAKRCLWRTLVGLMGSGRSIILTSHSMEECEAMCSSLVIMVNGRFCCLGSPQHLKNKFGSGYSIMIKVSGARILMGSPISLRCSQARLPNIDLIGVHDGLLEYHLPATSMTWAEIFDIMDQVKSVFNVVDYSVAQLTLEQVFLHFAMLQREAQT</sequence>
<evidence type="ECO:0000313" key="12">
    <source>
        <dbReference type="EMBL" id="EEC04150.1"/>
    </source>
</evidence>
<evidence type="ECO:0000256" key="9">
    <source>
        <dbReference type="SAM" id="MobiDB-lite"/>
    </source>
</evidence>
<dbReference type="PANTHER" id="PTHR19229">
    <property type="entry name" value="ATP-BINDING CASSETTE TRANSPORTER SUBFAMILY A ABCA"/>
    <property type="match status" value="1"/>
</dbReference>
<dbReference type="GO" id="GO:0140359">
    <property type="term" value="F:ABC-type transporter activity"/>
    <property type="evidence" value="ECO:0007669"/>
    <property type="project" value="InterPro"/>
</dbReference>
<dbReference type="EMBL" id="ABJB010730202">
    <property type="status" value="NOT_ANNOTATED_CDS"/>
    <property type="molecule type" value="Genomic_DNA"/>
</dbReference>
<evidence type="ECO:0000256" key="5">
    <source>
        <dbReference type="ARBA" id="ARBA00022741"/>
    </source>
</evidence>
<dbReference type="InterPro" id="IPR013525">
    <property type="entry name" value="ABC2_TM"/>
</dbReference>
<feature type="transmembrane region" description="Helical" evidence="10">
    <location>
        <begin position="444"/>
        <end position="469"/>
    </location>
</feature>
<feature type="transmembrane region" description="Helical" evidence="10">
    <location>
        <begin position="1306"/>
        <end position="1327"/>
    </location>
</feature>
<dbReference type="EMBL" id="ABJB010905682">
    <property type="status" value="NOT_ANNOTATED_CDS"/>
    <property type="molecule type" value="Genomic_DNA"/>
</dbReference>
<name>B7PC28_IXOSC</name>
<dbReference type="PaxDb" id="6945-B7PC28"/>
<dbReference type="PANTHER" id="PTHR19229:SF250">
    <property type="entry name" value="ABC TRANSPORTER DOMAIN-CONTAINING PROTEIN-RELATED"/>
    <property type="match status" value="1"/>
</dbReference>
<keyword evidence="3 10" id="KW-0812">Transmembrane</keyword>
<keyword evidence="6" id="KW-0067">ATP-binding</keyword>
<dbReference type="EC" id="3.6.3.40" evidence="12"/>
<feature type="region of interest" description="Disordered" evidence="9">
    <location>
        <begin position="494"/>
        <end position="514"/>
    </location>
</feature>
<dbReference type="InterPro" id="IPR027417">
    <property type="entry name" value="P-loop_NTPase"/>
</dbReference>
<evidence type="ECO:0000256" key="4">
    <source>
        <dbReference type="ARBA" id="ARBA00022737"/>
    </source>
</evidence>
<evidence type="ECO:0000256" key="1">
    <source>
        <dbReference type="ARBA" id="ARBA00004141"/>
    </source>
</evidence>
<feature type="transmembrane region" description="Helical" evidence="10">
    <location>
        <begin position="1208"/>
        <end position="1229"/>
    </location>
</feature>
<dbReference type="PROSITE" id="PS50893">
    <property type="entry name" value="ABC_TRANSPORTER_2"/>
    <property type="match status" value="2"/>
</dbReference>
<dbReference type="FunFam" id="3.40.50.300:FF:000298">
    <property type="entry name" value="ATP-binding cassette sub-family A member 12"/>
    <property type="match status" value="1"/>
</dbReference>
<dbReference type="InterPro" id="IPR003439">
    <property type="entry name" value="ABC_transporter-like_ATP-bd"/>
</dbReference>
<keyword evidence="5" id="KW-0547">Nucleotide-binding</keyword>
<keyword evidence="2" id="KW-0813">Transport</keyword>
<feature type="compositionally biased region" description="Polar residues" evidence="9">
    <location>
        <begin position="496"/>
        <end position="505"/>
    </location>
</feature>
<feature type="transmembrane region" description="Helical" evidence="10">
    <location>
        <begin position="1177"/>
        <end position="1201"/>
    </location>
</feature>
<dbReference type="GO" id="GO:0006869">
    <property type="term" value="P:lipid transport"/>
    <property type="evidence" value="ECO:0000318"/>
    <property type="project" value="GO_Central"/>
</dbReference>
<dbReference type="VEuPathDB" id="VectorBase:ISCI016982"/>
<dbReference type="Pfam" id="PF23321">
    <property type="entry name" value="R1_ABCA1"/>
    <property type="match status" value="1"/>
</dbReference>
<dbReference type="EnsemblMetazoa" id="ISCW016982-RA">
    <property type="protein sequence ID" value="ISCW016982-PA"/>
    <property type="gene ID" value="ISCW016982"/>
</dbReference>
<comment type="subcellular location">
    <subcellularLocation>
        <location evidence="1">Membrane</location>
        <topology evidence="1">Multi-pass membrane protein</topology>
    </subcellularLocation>
</comment>
<evidence type="ECO:0000256" key="6">
    <source>
        <dbReference type="ARBA" id="ARBA00022840"/>
    </source>
</evidence>
<feature type="domain" description="ABC transporter" evidence="11">
    <location>
        <begin position="1383"/>
        <end position="1613"/>
    </location>
</feature>
<feature type="transmembrane region" description="Helical" evidence="10">
    <location>
        <begin position="260"/>
        <end position="281"/>
    </location>
</feature>
<dbReference type="OrthoDB" id="6512918at2759"/>
<proteinExistence type="predicted"/>
<dbReference type="Gene3D" id="3.40.50.300">
    <property type="entry name" value="P-loop containing nucleotide triphosphate hydrolases"/>
    <property type="match status" value="2"/>
</dbReference>
<dbReference type="SMART" id="SM00382">
    <property type="entry name" value="AAA"/>
    <property type="match status" value="2"/>
</dbReference>
<dbReference type="VEuPathDB" id="VectorBase:ISCP_034394"/>
<dbReference type="GO" id="GO:0005524">
    <property type="term" value="F:ATP binding"/>
    <property type="evidence" value="ECO:0007669"/>
    <property type="project" value="UniProtKB-KW"/>
</dbReference>
<dbReference type="GO" id="GO:0005319">
    <property type="term" value="F:lipid transporter activity"/>
    <property type="evidence" value="ECO:0000318"/>
    <property type="project" value="GO_Central"/>
</dbReference>
<feature type="domain" description="ABC transporter" evidence="11">
    <location>
        <begin position="532"/>
        <end position="761"/>
    </location>
</feature>
<dbReference type="EMBL" id="DS681185">
    <property type="protein sequence ID" value="EEC04150.1"/>
    <property type="molecule type" value="Genomic_DNA"/>
</dbReference>
<dbReference type="GO" id="GO:0016887">
    <property type="term" value="F:ATP hydrolysis activity"/>
    <property type="evidence" value="ECO:0007669"/>
    <property type="project" value="InterPro"/>
</dbReference>
<feature type="transmembrane region" description="Helical" evidence="10">
    <location>
        <begin position="400"/>
        <end position="424"/>
    </location>
</feature>
<evidence type="ECO:0000256" key="2">
    <source>
        <dbReference type="ARBA" id="ARBA00022448"/>
    </source>
</evidence>
<feature type="transmembrane region" description="Helical" evidence="10">
    <location>
        <begin position="1098"/>
        <end position="1119"/>
    </location>
</feature>
<dbReference type="EMBL" id="ABJB010565584">
    <property type="status" value="NOT_ANNOTATED_CDS"/>
    <property type="molecule type" value="Genomic_DNA"/>
</dbReference>